<accession>A0A545UH27</accession>
<proteinExistence type="predicted"/>
<comment type="caution">
    <text evidence="2">The sequence shown here is derived from an EMBL/GenBank/DDBJ whole genome shotgun (WGS) entry which is preliminary data.</text>
</comment>
<reference evidence="2 3" key="1">
    <citation type="submission" date="2019-07" db="EMBL/GenBank/DDBJ databases">
        <title>Draft genome for Aliikangiella sp. M105.</title>
        <authorList>
            <person name="Wang G."/>
        </authorList>
    </citation>
    <scope>NUCLEOTIDE SEQUENCE [LARGE SCALE GENOMIC DNA]</scope>
    <source>
        <strain evidence="2 3">M105</strain>
    </source>
</reference>
<dbReference type="PIRSF" id="PIRSF037442">
    <property type="entry name" value="UCP037442_abhydr"/>
    <property type="match status" value="1"/>
</dbReference>
<keyword evidence="3" id="KW-1185">Reference proteome</keyword>
<evidence type="ECO:0000313" key="2">
    <source>
        <dbReference type="EMBL" id="TQV88774.1"/>
    </source>
</evidence>
<dbReference type="RefSeq" id="WP_142892241.1">
    <property type="nucleotide sequence ID" value="NZ_ML660161.1"/>
</dbReference>
<feature type="domain" description="AB hydrolase-1" evidence="1">
    <location>
        <begin position="43"/>
        <end position="246"/>
    </location>
</feature>
<dbReference type="InterPro" id="IPR000073">
    <property type="entry name" value="AB_hydrolase_1"/>
</dbReference>
<evidence type="ECO:0000259" key="1">
    <source>
        <dbReference type="Pfam" id="PF00561"/>
    </source>
</evidence>
<dbReference type="EMBL" id="VIKS01000003">
    <property type="protein sequence ID" value="TQV88774.1"/>
    <property type="molecule type" value="Genomic_DNA"/>
</dbReference>
<sequence length="288" mass="32237">MSILTHQLSSADGVHFDLSLTKKPAEPRQPIVLCLPAMGVPARKYSLLAESLNNQGITSAIFEWRGIDTSSVRASRKVNFGYREILSLDLPVAIDFIRQHYPQNPIYLLGHSLGGQLGLLYMSLKPEEISGLIGIASGLPFYKAWEFPTNWGLWFVSKAMRAVALSVGYFPGRKLGFAGREARQLISDWEKSVATGRYYVEGCSHDFESLSGRLNKNAMMITIDDDILAPPASAKNLGKKLTNGQVTYHHLEAKDFEKNSLGHFNWMKEPEPIINRVIEWLSSQQNKK</sequence>
<dbReference type="SUPFAM" id="SSF53474">
    <property type="entry name" value="alpha/beta-Hydrolases"/>
    <property type="match status" value="1"/>
</dbReference>
<dbReference type="Gene3D" id="3.40.50.1820">
    <property type="entry name" value="alpha/beta hydrolase"/>
    <property type="match status" value="1"/>
</dbReference>
<dbReference type="OrthoDB" id="9785076at2"/>
<organism evidence="2 3">
    <name type="scientific">Aliikangiella coralliicola</name>
    <dbReference type="NCBI Taxonomy" id="2592383"/>
    <lineage>
        <taxon>Bacteria</taxon>
        <taxon>Pseudomonadati</taxon>
        <taxon>Pseudomonadota</taxon>
        <taxon>Gammaproteobacteria</taxon>
        <taxon>Oceanospirillales</taxon>
        <taxon>Pleioneaceae</taxon>
        <taxon>Aliikangiella</taxon>
    </lineage>
</organism>
<dbReference type="InterPro" id="IPR017208">
    <property type="entry name" value="UCP037442_abhydr"/>
</dbReference>
<name>A0A545UH27_9GAMM</name>
<gene>
    <name evidence="2" type="ORF">FLL46_04380</name>
</gene>
<dbReference type="InterPro" id="IPR029058">
    <property type="entry name" value="AB_hydrolase_fold"/>
</dbReference>
<dbReference type="Pfam" id="PF00561">
    <property type="entry name" value="Abhydrolase_1"/>
    <property type="match status" value="1"/>
</dbReference>
<dbReference type="Proteomes" id="UP000315439">
    <property type="component" value="Unassembled WGS sequence"/>
</dbReference>
<dbReference type="GO" id="GO:0016787">
    <property type="term" value="F:hydrolase activity"/>
    <property type="evidence" value="ECO:0007669"/>
    <property type="project" value="UniProtKB-KW"/>
</dbReference>
<dbReference type="AlphaFoldDB" id="A0A545UH27"/>
<evidence type="ECO:0000313" key="3">
    <source>
        <dbReference type="Proteomes" id="UP000315439"/>
    </source>
</evidence>
<protein>
    <submittedName>
        <fullName evidence="2">Alpha/beta fold hydrolase</fullName>
    </submittedName>
</protein>
<keyword evidence="2" id="KW-0378">Hydrolase</keyword>